<name>A0A1I0VFB6_9BACT</name>
<dbReference type="PROSITE" id="PS51782">
    <property type="entry name" value="LYSM"/>
    <property type="match status" value="1"/>
</dbReference>
<dbReference type="CDD" id="cd00118">
    <property type="entry name" value="LysM"/>
    <property type="match status" value="1"/>
</dbReference>
<dbReference type="RefSeq" id="WP_092894277.1">
    <property type="nucleotide sequence ID" value="NZ_FOKK01000001.1"/>
</dbReference>
<evidence type="ECO:0000259" key="1">
    <source>
        <dbReference type="PROSITE" id="PS51782"/>
    </source>
</evidence>
<feature type="domain" description="LysM" evidence="1">
    <location>
        <begin position="210"/>
        <end position="257"/>
    </location>
</feature>
<dbReference type="EMBL" id="FOKK01000001">
    <property type="protein sequence ID" value="SFA75159.1"/>
    <property type="molecule type" value="Genomic_DNA"/>
</dbReference>
<dbReference type="OrthoDB" id="9815939at2"/>
<evidence type="ECO:0000313" key="3">
    <source>
        <dbReference type="Proteomes" id="UP000198790"/>
    </source>
</evidence>
<gene>
    <name evidence="2" type="ORF">SAMN04489723_101171</name>
</gene>
<dbReference type="STRING" id="237018.SAMN04489723_101171"/>
<accession>A0A1I0VFB6</accession>
<keyword evidence="3" id="KW-1185">Reference proteome</keyword>
<dbReference type="InterPro" id="IPR045361">
    <property type="entry name" value="CIS_tube_prot_N"/>
</dbReference>
<dbReference type="Gene3D" id="3.10.350.10">
    <property type="entry name" value="LysM domain"/>
    <property type="match status" value="1"/>
</dbReference>
<dbReference type="Proteomes" id="UP000198790">
    <property type="component" value="Unassembled WGS sequence"/>
</dbReference>
<sequence>MSLSDIFSQKGGLEKLKITAFKDENYNESTATYVVMYNPTAFSQEFKSKWIPEEGPSDGKQYQFRTLESDSVSFEFLFDASAASPPSEDKSGDTNFDYLGDDKPNLESISGNKISAIELINQDRHVDRAIRKFLDITQNIQSDTHKPNYLQINWGAYQFRGVLATATINYKLFNSSGLPIRATVTANFDQSLSRQEQAATTARTSPDLTHERIVKAGDTLLLMCKRIYGTQEYYLEVAKANNLGNFRKLIPGQKLIFPPLAKTSNA</sequence>
<dbReference type="Pfam" id="PF19266">
    <property type="entry name" value="CIS_tube"/>
    <property type="match status" value="1"/>
</dbReference>
<reference evidence="2 3" key="1">
    <citation type="submission" date="2016-10" db="EMBL/GenBank/DDBJ databases">
        <authorList>
            <person name="de Groot N.N."/>
        </authorList>
    </citation>
    <scope>NUCLEOTIDE SEQUENCE [LARGE SCALE GENOMIC DNA]</scope>
    <source>
        <strain evidence="2 3">DSM 23399</strain>
    </source>
</reference>
<organism evidence="2 3">
    <name type="scientific">Algoriphagus aquimarinus</name>
    <dbReference type="NCBI Taxonomy" id="237018"/>
    <lineage>
        <taxon>Bacteria</taxon>
        <taxon>Pseudomonadati</taxon>
        <taxon>Bacteroidota</taxon>
        <taxon>Cytophagia</taxon>
        <taxon>Cytophagales</taxon>
        <taxon>Cyclobacteriaceae</taxon>
        <taxon>Algoriphagus</taxon>
    </lineage>
</organism>
<protein>
    <recommendedName>
        <fullName evidence="1">LysM domain-containing protein</fullName>
    </recommendedName>
</protein>
<proteinExistence type="predicted"/>
<dbReference type="AlphaFoldDB" id="A0A1I0VFB6"/>
<dbReference type="InterPro" id="IPR036779">
    <property type="entry name" value="LysM_dom_sf"/>
</dbReference>
<evidence type="ECO:0000313" key="2">
    <source>
        <dbReference type="EMBL" id="SFA75159.1"/>
    </source>
</evidence>
<dbReference type="InterPro" id="IPR018392">
    <property type="entry name" value="LysM"/>
</dbReference>